<feature type="non-terminal residue" evidence="8">
    <location>
        <position position="1"/>
    </location>
</feature>
<keyword evidence="9" id="KW-1185">Reference proteome</keyword>
<evidence type="ECO:0000256" key="3">
    <source>
        <dbReference type="ARBA" id="ARBA00016672"/>
    </source>
</evidence>
<gene>
    <name evidence="8" type="ORF">HaLaN_18058</name>
</gene>
<evidence type="ECO:0000313" key="8">
    <source>
        <dbReference type="EMBL" id="GFH20863.1"/>
    </source>
</evidence>
<evidence type="ECO:0000256" key="2">
    <source>
        <dbReference type="ARBA" id="ARBA00006898"/>
    </source>
</evidence>
<sequence length="84" mass="9158">MALQHFIQLLEPFQLTKAEVVGILNLCPSSAVELHLVVEDCETRLNEEQASVQKYQVHHSPAPQLRHSDNEARGMGRGGGAAGV</sequence>
<keyword evidence="6" id="KW-0539">Nucleus</keyword>
<comment type="similarity">
    <text evidence="2">Belongs to the eukaryotic RPC9 RNA polymerase subunit family.</text>
</comment>
<evidence type="ECO:0000313" key="9">
    <source>
        <dbReference type="Proteomes" id="UP000485058"/>
    </source>
</evidence>
<dbReference type="Proteomes" id="UP000485058">
    <property type="component" value="Unassembled WGS sequence"/>
</dbReference>
<protein>
    <recommendedName>
        <fullName evidence="3">DNA-directed RNA polymerase III subunit RPC9</fullName>
    </recommendedName>
</protein>
<dbReference type="Pfam" id="PF03874">
    <property type="entry name" value="RNA_pol_Rpb4"/>
    <property type="match status" value="1"/>
</dbReference>
<dbReference type="PANTHER" id="PTHR15561">
    <property type="entry name" value="CALCITONIN GENE-RELATED PEPTIDE-RECEPTOR COMPONENT PROTEIN"/>
    <property type="match status" value="1"/>
</dbReference>
<dbReference type="SUPFAM" id="SSF47819">
    <property type="entry name" value="HRDC-like"/>
    <property type="match status" value="1"/>
</dbReference>
<evidence type="ECO:0000256" key="5">
    <source>
        <dbReference type="ARBA" id="ARBA00023163"/>
    </source>
</evidence>
<dbReference type="GO" id="GO:0000166">
    <property type="term" value="F:nucleotide binding"/>
    <property type="evidence" value="ECO:0007669"/>
    <property type="project" value="InterPro"/>
</dbReference>
<comment type="caution">
    <text evidence="8">The sequence shown here is derived from an EMBL/GenBank/DDBJ whole genome shotgun (WGS) entry which is preliminary data.</text>
</comment>
<dbReference type="PANTHER" id="PTHR15561:SF0">
    <property type="entry name" value="DNA-DIRECTED RNA POLYMERASE III SUBUNIT RPC9"/>
    <property type="match status" value="1"/>
</dbReference>
<evidence type="ECO:0000256" key="7">
    <source>
        <dbReference type="SAM" id="MobiDB-lite"/>
    </source>
</evidence>
<dbReference type="InterPro" id="IPR038846">
    <property type="entry name" value="RPC9"/>
</dbReference>
<dbReference type="InterPro" id="IPR005574">
    <property type="entry name" value="Rpb4/RPC9"/>
</dbReference>
<name>A0A699ZE21_HAELA</name>
<evidence type="ECO:0000256" key="6">
    <source>
        <dbReference type="ARBA" id="ARBA00023242"/>
    </source>
</evidence>
<dbReference type="GO" id="GO:0006384">
    <property type="term" value="P:transcription initiation at RNA polymerase III promoter"/>
    <property type="evidence" value="ECO:0007669"/>
    <property type="project" value="InterPro"/>
</dbReference>
<proteinExistence type="inferred from homology"/>
<keyword evidence="5" id="KW-0804">Transcription</keyword>
<feature type="compositionally biased region" description="Gly residues" evidence="7">
    <location>
        <begin position="75"/>
        <end position="84"/>
    </location>
</feature>
<dbReference type="InterPro" id="IPR010997">
    <property type="entry name" value="HRDC-like_sf"/>
</dbReference>
<evidence type="ECO:0000256" key="4">
    <source>
        <dbReference type="ARBA" id="ARBA00022478"/>
    </source>
</evidence>
<dbReference type="GO" id="GO:0005666">
    <property type="term" value="C:RNA polymerase III complex"/>
    <property type="evidence" value="ECO:0007669"/>
    <property type="project" value="InterPro"/>
</dbReference>
<dbReference type="InterPro" id="IPR038324">
    <property type="entry name" value="Rpb4/RPC9_sf"/>
</dbReference>
<dbReference type="AlphaFoldDB" id="A0A699ZE21"/>
<feature type="region of interest" description="Disordered" evidence="7">
    <location>
        <begin position="54"/>
        <end position="84"/>
    </location>
</feature>
<evidence type="ECO:0000256" key="1">
    <source>
        <dbReference type="ARBA" id="ARBA00004123"/>
    </source>
</evidence>
<dbReference type="EMBL" id="BLLF01001712">
    <property type="protein sequence ID" value="GFH20863.1"/>
    <property type="molecule type" value="Genomic_DNA"/>
</dbReference>
<comment type="subcellular location">
    <subcellularLocation>
        <location evidence="1">Nucleus</location>
    </subcellularLocation>
</comment>
<reference evidence="8 9" key="1">
    <citation type="submission" date="2020-02" db="EMBL/GenBank/DDBJ databases">
        <title>Draft genome sequence of Haematococcus lacustris strain NIES-144.</title>
        <authorList>
            <person name="Morimoto D."/>
            <person name="Nakagawa S."/>
            <person name="Yoshida T."/>
            <person name="Sawayama S."/>
        </authorList>
    </citation>
    <scope>NUCLEOTIDE SEQUENCE [LARGE SCALE GENOMIC DNA]</scope>
    <source>
        <strain evidence="8 9">NIES-144</strain>
    </source>
</reference>
<dbReference type="Gene3D" id="1.20.1250.40">
    <property type="match status" value="1"/>
</dbReference>
<accession>A0A699ZE21</accession>
<organism evidence="8 9">
    <name type="scientific">Haematococcus lacustris</name>
    <name type="common">Green alga</name>
    <name type="synonym">Haematococcus pluvialis</name>
    <dbReference type="NCBI Taxonomy" id="44745"/>
    <lineage>
        <taxon>Eukaryota</taxon>
        <taxon>Viridiplantae</taxon>
        <taxon>Chlorophyta</taxon>
        <taxon>core chlorophytes</taxon>
        <taxon>Chlorophyceae</taxon>
        <taxon>CS clade</taxon>
        <taxon>Chlamydomonadales</taxon>
        <taxon>Haematococcaceae</taxon>
        <taxon>Haematococcus</taxon>
    </lineage>
</organism>
<keyword evidence="4" id="KW-0240">DNA-directed RNA polymerase</keyword>